<comment type="caution">
    <text evidence="4">The sequence shown here is derived from an EMBL/GenBank/DDBJ whole genome shotgun (WGS) entry which is preliminary data.</text>
</comment>
<reference evidence="4" key="1">
    <citation type="submission" date="2021-06" db="EMBL/GenBank/DDBJ databases">
        <authorList>
            <person name="Kallberg Y."/>
            <person name="Tangrot J."/>
            <person name="Rosling A."/>
        </authorList>
    </citation>
    <scope>NUCLEOTIDE SEQUENCE</scope>
    <source>
        <strain evidence="4">FL130A</strain>
    </source>
</reference>
<evidence type="ECO:0000256" key="2">
    <source>
        <dbReference type="SAM" id="MobiDB-lite"/>
    </source>
</evidence>
<keyword evidence="1" id="KW-0238">DNA-binding</keyword>
<dbReference type="PANTHER" id="PTHR19303:SF57">
    <property type="entry name" value="HTH CENPB-TYPE DOMAIN-CONTAINING PROTEIN"/>
    <property type="match status" value="1"/>
</dbReference>
<dbReference type="PANTHER" id="PTHR19303">
    <property type="entry name" value="TRANSPOSON"/>
    <property type="match status" value="1"/>
</dbReference>
<dbReference type="Pfam" id="PF03221">
    <property type="entry name" value="HTH_Tnp_Tc5"/>
    <property type="match status" value="1"/>
</dbReference>
<dbReference type="InterPro" id="IPR050863">
    <property type="entry name" value="CenT-Element_Derived"/>
</dbReference>
<protein>
    <submittedName>
        <fullName evidence="4">9882_t:CDS:1</fullName>
    </submittedName>
</protein>
<dbReference type="SMART" id="SM00674">
    <property type="entry name" value="CENPB"/>
    <property type="match status" value="1"/>
</dbReference>
<dbReference type="Pfam" id="PF03184">
    <property type="entry name" value="DDE_1"/>
    <property type="match status" value="1"/>
</dbReference>
<keyword evidence="5" id="KW-1185">Reference proteome</keyword>
<evidence type="ECO:0000256" key="1">
    <source>
        <dbReference type="ARBA" id="ARBA00023125"/>
    </source>
</evidence>
<dbReference type="EMBL" id="CAJVPS010006640">
    <property type="protein sequence ID" value="CAG8627368.1"/>
    <property type="molecule type" value="Genomic_DNA"/>
</dbReference>
<proteinExistence type="predicted"/>
<evidence type="ECO:0000313" key="5">
    <source>
        <dbReference type="Proteomes" id="UP000789508"/>
    </source>
</evidence>
<evidence type="ECO:0000259" key="3">
    <source>
        <dbReference type="PROSITE" id="PS51253"/>
    </source>
</evidence>
<dbReference type="Gene3D" id="1.10.10.60">
    <property type="entry name" value="Homeodomain-like"/>
    <property type="match status" value="1"/>
</dbReference>
<dbReference type="OrthoDB" id="2158935at2759"/>
<feature type="non-terminal residue" evidence="4">
    <location>
        <position position="1"/>
    </location>
</feature>
<feature type="compositionally biased region" description="Acidic residues" evidence="2">
    <location>
        <begin position="393"/>
        <end position="434"/>
    </location>
</feature>
<dbReference type="PROSITE" id="PS51253">
    <property type="entry name" value="HTH_CENPB"/>
    <property type="match status" value="1"/>
</dbReference>
<name>A0A9N9D583_9GLOM</name>
<dbReference type="Proteomes" id="UP000789508">
    <property type="component" value="Unassembled WGS sequence"/>
</dbReference>
<evidence type="ECO:0000313" key="4">
    <source>
        <dbReference type="EMBL" id="CAG8627368.1"/>
    </source>
</evidence>
<accession>A0A9N9D583</accession>
<dbReference type="SUPFAM" id="SSF46689">
    <property type="entry name" value="Homeodomain-like"/>
    <property type="match status" value="1"/>
</dbReference>
<organism evidence="4 5">
    <name type="scientific">Ambispora leptoticha</name>
    <dbReference type="NCBI Taxonomy" id="144679"/>
    <lineage>
        <taxon>Eukaryota</taxon>
        <taxon>Fungi</taxon>
        <taxon>Fungi incertae sedis</taxon>
        <taxon>Mucoromycota</taxon>
        <taxon>Glomeromycotina</taxon>
        <taxon>Glomeromycetes</taxon>
        <taxon>Archaeosporales</taxon>
        <taxon>Ambisporaceae</taxon>
        <taxon>Ambispora</taxon>
    </lineage>
</organism>
<feature type="region of interest" description="Disordered" evidence="2">
    <location>
        <begin position="389"/>
        <end position="434"/>
    </location>
</feature>
<dbReference type="AlphaFoldDB" id="A0A9N9D583"/>
<gene>
    <name evidence="4" type="ORF">ALEPTO_LOCUS9216</name>
</gene>
<feature type="domain" description="HTH CENPB-type" evidence="3">
    <location>
        <begin position="33"/>
        <end position="104"/>
    </location>
</feature>
<dbReference type="GO" id="GO:0003677">
    <property type="term" value="F:DNA binding"/>
    <property type="evidence" value="ECO:0007669"/>
    <property type="project" value="UniProtKB-KW"/>
</dbReference>
<dbReference type="InterPro" id="IPR009057">
    <property type="entry name" value="Homeodomain-like_sf"/>
</dbReference>
<dbReference type="InterPro" id="IPR006600">
    <property type="entry name" value="HTH_CenpB_DNA-bd_dom"/>
</dbReference>
<dbReference type="InterPro" id="IPR004875">
    <property type="entry name" value="DDE_SF_endonuclease_dom"/>
</dbReference>
<dbReference type="GO" id="GO:0005634">
    <property type="term" value="C:nucleus"/>
    <property type="evidence" value="ECO:0007669"/>
    <property type="project" value="TreeGrafter"/>
</dbReference>
<sequence length="458" mass="52613">VDRKQVQEWRKQKASLEAARDDKDIIVNQVRVLSGRSRKAAYPLLEDELLEYIKKKREEKCTVTTSMIIKKAKDLGTSLGLSDIKFSRGWAETFKQRHKLVKRARTQIAQKVPEDMPQTVINFLRIAREKTYNIEKKFIISFDETPMWFDMPQNSTIDFKGVHEVTVKLTGSDKLRFTVVLSYTAAGEKLPPMVIFKLKKKPKGKFPRNIVVATAPSANMTQDLMISTFIPRVVWARPNSFFKSKGIIFFDAHRSHNRDGVIRKLNSEGLDILEIPGGTTCVLQPLDVSVNKPFKNGMQRRWEEWMDRGKVVLTKKGNHKKASYELVCEWVSETWKEISTNVLVKSFEATGLTLNPDNSENNKMSSRLQAIVENRPIEREIFLESESNHYNELDNEPDNNELDNEPGELDDYDENMIDNDSDFDSDEDEQVDSDGAMEVDKVVDSNEAIEVDEVVEIE</sequence>